<dbReference type="Pfam" id="PF13581">
    <property type="entry name" value="HATPase_c_2"/>
    <property type="match status" value="1"/>
</dbReference>
<dbReference type="Gene3D" id="3.30.565.10">
    <property type="entry name" value="Histidine kinase-like ATPase, C-terminal domain"/>
    <property type="match status" value="1"/>
</dbReference>
<dbReference type="Pfam" id="PF03861">
    <property type="entry name" value="ANTAR"/>
    <property type="match status" value="1"/>
</dbReference>
<name>A0ABQ4BFZ6_9ACTN</name>
<gene>
    <name evidence="7" type="ORF">Apa02nite_053590</name>
</gene>
<keyword evidence="8" id="KW-1185">Reference proteome</keyword>
<evidence type="ECO:0000256" key="5">
    <source>
        <dbReference type="ARBA" id="ARBA00023163"/>
    </source>
</evidence>
<evidence type="ECO:0000256" key="3">
    <source>
        <dbReference type="ARBA" id="ARBA00022777"/>
    </source>
</evidence>
<protein>
    <recommendedName>
        <fullName evidence="6">ANTAR domain-containing protein</fullName>
    </recommendedName>
</protein>
<evidence type="ECO:0000256" key="4">
    <source>
        <dbReference type="ARBA" id="ARBA00023015"/>
    </source>
</evidence>
<dbReference type="PANTHER" id="PTHR35526">
    <property type="entry name" value="ANTI-SIGMA-F FACTOR RSBW-RELATED"/>
    <property type="match status" value="1"/>
</dbReference>
<keyword evidence="4" id="KW-0805">Transcription regulation</keyword>
<dbReference type="SUPFAM" id="SSF52172">
    <property type="entry name" value="CheY-like"/>
    <property type="match status" value="1"/>
</dbReference>
<dbReference type="CDD" id="cd16936">
    <property type="entry name" value="HATPase_RsbW-like"/>
    <property type="match status" value="1"/>
</dbReference>
<evidence type="ECO:0000313" key="8">
    <source>
        <dbReference type="Proteomes" id="UP000624709"/>
    </source>
</evidence>
<dbReference type="InterPro" id="IPR036890">
    <property type="entry name" value="HATPase_C_sf"/>
</dbReference>
<keyword evidence="5" id="KW-0804">Transcription</keyword>
<dbReference type="InterPro" id="IPR005561">
    <property type="entry name" value="ANTAR"/>
</dbReference>
<dbReference type="SMART" id="SM01012">
    <property type="entry name" value="ANTAR"/>
    <property type="match status" value="1"/>
</dbReference>
<dbReference type="Pfam" id="PF13185">
    <property type="entry name" value="GAF_2"/>
    <property type="match status" value="1"/>
</dbReference>
<dbReference type="InterPro" id="IPR011006">
    <property type="entry name" value="CheY-like_superfamily"/>
</dbReference>
<dbReference type="SUPFAM" id="SSF55874">
    <property type="entry name" value="ATPase domain of HSP90 chaperone/DNA topoisomerase II/histidine kinase"/>
    <property type="match status" value="1"/>
</dbReference>
<dbReference type="InterPro" id="IPR029016">
    <property type="entry name" value="GAF-like_dom_sf"/>
</dbReference>
<feature type="domain" description="ANTAR" evidence="6">
    <location>
        <begin position="169"/>
        <end position="230"/>
    </location>
</feature>
<evidence type="ECO:0000256" key="1">
    <source>
        <dbReference type="ARBA" id="ARBA00022527"/>
    </source>
</evidence>
<dbReference type="PROSITE" id="PS50921">
    <property type="entry name" value="ANTAR"/>
    <property type="match status" value="1"/>
</dbReference>
<dbReference type="RefSeq" id="WP_203827411.1">
    <property type="nucleotide sequence ID" value="NZ_BAAATY010000024.1"/>
</dbReference>
<organism evidence="7 8">
    <name type="scientific">Actinoplanes palleronii</name>
    <dbReference type="NCBI Taxonomy" id="113570"/>
    <lineage>
        <taxon>Bacteria</taxon>
        <taxon>Bacillati</taxon>
        <taxon>Actinomycetota</taxon>
        <taxon>Actinomycetes</taxon>
        <taxon>Micromonosporales</taxon>
        <taxon>Micromonosporaceae</taxon>
        <taxon>Actinoplanes</taxon>
    </lineage>
</organism>
<dbReference type="Proteomes" id="UP000624709">
    <property type="component" value="Unassembled WGS sequence"/>
</dbReference>
<keyword evidence="3" id="KW-0418">Kinase</keyword>
<dbReference type="InterPro" id="IPR036388">
    <property type="entry name" value="WH-like_DNA-bd_sf"/>
</dbReference>
<sequence>MSTSQEQTLAQIFVDLSDTLVADFDIIEFLHLLSEHCAELPGVQAAGIMIGDNPGNLRVLASSSEQARLLELFEVEAHQGPCVDCFVSGRAVADPDLDAPDPRWARFAARAREAGFHAVHAIPMRLRDDVVGVLNLFSARSGGLEPAVMDSARALANTAALGLLQHRAIEYRQVLAEEVQHAMNSRVSIEQAKGIVAEHLGLDMPAAFAELRRFAARSGLRLSDLATAVTAGDHGPPPRSPDDRSRVLLLQLVDVHSLAGLRAATGRAAVRHGLSASQTNQFVLAVHEAAVNTVRHGGGGGQVLVWLAAGALWAEISDHGGGIPDDKRVIVMPDPGSEGGRGLALIDKVCAVVDIQTGVSGTRLLLGYPLDSPALPAPGTGEG</sequence>
<proteinExistence type="predicted"/>
<evidence type="ECO:0000259" key="6">
    <source>
        <dbReference type="PROSITE" id="PS50921"/>
    </source>
</evidence>
<evidence type="ECO:0000313" key="7">
    <source>
        <dbReference type="EMBL" id="GIE69251.1"/>
    </source>
</evidence>
<accession>A0ABQ4BFZ6</accession>
<dbReference type="SUPFAM" id="SSF55781">
    <property type="entry name" value="GAF domain-like"/>
    <property type="match status" value="1"/>
</dbReference>
<dbReference type="InterPro" id="IPR050267">
    <property type="entry name" value="Anti-sigma-factor_SerPK"/>
</dbReference>
<dbReference type="InterPro" id="IPR003594">
    <property type="entry name" value="HATPase_dom"/>
</dbReference>
<comment type="caution">
    <text evidence="7">The sequence shown here is derived from an EMBL/GenBank/DDBJ whole genome shotgun (WGS) entry which is preliminary data.</text>
</comment>
<dbReference type="Gene3D" id="3.30.450.40">
    <property type="match status" value="1"/>
</dbReference>
<keyword evidence="2" id="KW-0808">Transferase</keyword>
<dbReference type="PANTHER" id="PTHR35526:SF3">
    <property type="entry name" value="ANTI-SIGMA-F FACTOR RSBW"/>
    <property type="match status" value="1"/>
</dbReference>
<keyword evidence="1" id="KW-0723">Serine/threonine-protein kinase</keyword>
<dbReference type="InterPro" id="IPR003018">
    <property type="entry name" value="GAF"/>
</dbReference>
<dbReference type="Gene3D" id="1.10.10.10">
    <property type="entry name" value="Winged helix-like DNA-binding domain superfamily/Winged helix DNA-binding domain"/>
    <property type="match status" value="1"/>
</dbReference>
<evidence type="ECO:0000256" key="2">
    <source>
        <dbReference type="ARBA" id="ARBA00022679"/>
    </source>
</evidence>
<dbReference type="EMBL" id="BOMS01000083">
    <property type="protein sequence ID" value="GIE69251.1"/>
    <property type="molecule type" value="Genomic_DNA"/>
</dbReference>
<reference evidence="7 8" key="1">
    <citation type="submission" date="2021-01" db="EMBL/GenBank/DDBJ databases">
        <title>Whole genome shotgun sequence of Actinoplanes palleronii NBRC 14916.</title>
        <authorList>
            <person name="Komaki H."/>
            <person name="Tamura T."/>
        </authorList>
    </citation>
    <scope>NUCLEOTIDE SEQUENCE [LARGE SCALE GENOMIC DNA]</scope>
    <source>
        <strain evidence="7 8">NBRC 14916</strain>
    </source>
</reference>